<feature type="domain" description="Thioredoxin" evidence="3">
    <location>
        <begin position="464"/>
        <end position="618"/>
    </location>
</feature>
<proteinExistence type="predicted"/>
<dbReference type="Proteomes" id="UP000676194">
    <property type="component" value="Chromosome"/>
</dbReference>
<dbReference type="InterPro" id="IPR014784">
    <property type="entry name" value="Cu2_ascorb_mOase-like_C"/>
</dbReference>
<dbReference type="AlphaFoldDB" id="A0A8E6B920"/>
<dbReference type="Gene3D" id="3.40.30.10">
    <property type="entry name" value="Glutaredoxin"/>
    <property type="match status" value="1"/>
</dbReference>
<dbReference type="KEGG" id="tsph:KIH39_06385"/>
<dbReference type="Pfam" id="PF00578">
    <property type="entry name" value="AhpC-TSA"/>
    <property type="match status" value="1"/>
</dbReference>
<dbReference type="InterPro" id="IPR036249">
    <property type="entry name" value="Thioredoxin-like_sf"/>
</dbReference>
<dbReference type="InterPro" id="IPR008977">
    <property type="entry name" value="PHM/PNGase_F_dom_sf"/>
</dbReference>
<dbReference type="InterPro" id="IPR013766">
    <property type="entry name" value="Thioredoxin_domain"/>
</dbReference>
<dbReference type="GO" id="GO:0016715">
    <property type="term" value="F:oxidoreductase activity, acting on paired donors, with incorporation or reduction of molecular oxygen, reduced ascorbate as one donor, and incorporation of one atom of oxygen"/>
    <property type="evidence" value="ECO:0007669"/>
    <property type="project" value="InterPro"/>
</dbReference>
<feature type="region of interest" description="Disordered" evidence="2">
    <location>
        <begin position="454"/>
        <end position="475"/>
    </location>
</feature>
<dbReference type="PROSITE" id="PS51352">
    <property type="entry name" value="THIOREDOXIN_2"/>
    <property type="match status" value="1"/>
</dbReference>
<keyword evidence="5" id="KW-1185">Reference proteome</keyword>
<name>A0A8E6B920_9BACT</name>
<dbReference type="SUPFAM" id="SSF49742">
    <property type="entry name" value="PHM/PNGase F"/>
    <property type="match status" value="2"/>
</dbReference>
<protein>
    <submittedName>
        <fullName evidence="4">Redoxin domain-containing protein</fullName>
    </submittedName>
</protein>
<sequence>MSKIVVFLIVFFGSVHGGFGAELLPEKVTFSEHIAPLVFENCTSCHRPGQVAPFSLLNYSDTRKHGKTMLRVVKDHYMPPWQPDRGEYAFRNERRLSEDKIALFEKWVETGMAEGDPKKVPELPKFAVGWQLGKPDLIVKMSRPFQVPSEGPDIYQNFVIPLPIQEDKWVTAVEFRASAPEVVHHILYFLDNSGRARAKEKTTGQPGFQGMGFRPTGSLGGWAVGATPIRLPEGIAYPLKKGSDLVLQTHFHLAGKAVNEELTVGLFFANKPPERTLVNLALPPAFGIFSKVQIPPGQTLKVTDSYKLPVDVDVFGAGSHAHYLGKTMKTTAKLPDGEVKTLFSIHDWDFNWQGQYIYKDFIRLPKGTEIRGEVTWDNTAENPRNPSSPPIAVEWGEGSKDEMGQVNLLMVPAEEANKDTLRNGVRNHVLQTGLRSRFRGDVIHWEKLGIDPPAFWKDASPGPGQKKNSDPKSQAFFDLDGKEHKPLQVDKGKANVLIFTTTDCPIANSYIPEINKMAQEFDNSSIKFFAIQVDPELSVEDAKKHQKAYELKIPVIRDTEHRLVKATTVTHTPEVAVVIPDGTIVYKGRIDDRYPSIGKKRSAPNQRDLYAVLSSIAKGDKPTATTTPAVGCFIPELPGNK</sequence>
<dbReference type="InterPro" id="IPR047262">
    <property type="entry name" value="PRX-like1"/>
</dbReference>
<dbReference type="SUPFAM" id="SSF52833">
    <property type="entry name" value="Thioredoxin-like"/>
    <property type="match status" value="1"/>
</dbReference>
<evidence type="ECO:0000313" key="5">
    <source>
        <dbReference type="Proteomes" id="UP000676194"/>
    </source>
</evidence>
<dbReference type="PANTHER" id="PTHR43640:SF1">
    <property type="entry name" value="THIOREDOXIN-DEPENDENT PEROXIREDOXIN"/>
    <property type="match status" value="1"/>
</dbReference>
<dbReference type="Gene3D" id="2.60.120.230">
    <property type="match status" value="1"/>
</dbReference>
<gene>
    <name evidence="4" type="ORF">KIH39_06385</name>
</gene>
<dbReference type="GO" id="GO:0016209">
    <property type="term" value="F:antioxidant activity"/>
    <property type="evidence" value="ECO:0007669"/>
    <property type="project" value="InterPro"/>
</dbReference>
<accession>A0A8E6B920</accession>
<organism evidence="4 5">
    <name type="scientific">Telmatocola sphagniphila</name>
    <dbReference type="NCBI Taxonomy" id="1123043"/>
    <lineage>
        <taxon>Bacteria</taxon>
        <taxon>Pseudomonadati</taxon>
        <taxon>Planctomycetota</taxon>
        <taxon>Planctomycetia</taxon>
        <taxon>Gemmatales</taxon>
        <taxon>Gemmataceae</taxon>
    </lineage>
</organism>
<dbReference type="GO" id="GO:0005507">
    <property type="term" value="F:copper ion binding"/>
    <property type="evidence" value="ECO:0007669"/>
    <property type="project" value="InterPro"/>
</dbReference>
<evidence type="ECO:0000313" key="4">
    <source>
        <dbReference type="EMBL" id="QVL33534.1"/>
    </source>
</evidence>
<keyword evidence="1" id="KW-1015">Disulfide bond</keyword>
<dbReference type="Gene3D" id="2.60.120.310">
    <property type="entry name" value="Copper type II, ascorbate-dependent monooxygenase, N-terminal domain"/>
    <property type="match status" value="1"/>
</dbReference>
<evidence type="ECO:0000259" key="3">
    <source>
        <dbReference type="PROSITE" id="PS51352"/>
    </source>
</evidence>
<dbReference type="InterPro" id="IPR000866">
    <property type="entry name" value="AhpC/TSA"/>
</dbReference>
<evidence type="ECO:0000256" key="1">
    <source>
        <dbReference type="ARBA" id="ARBA00023157"/>
    </source>
</evidence>
<dbReference type="PANTHER" id="PTHR43640">
    <property type="entry name" value="OS07G0260300 PROTEIN"/>
    <property type="match status" value="1"/>
</dbReference>
<dbReference type="EMBL" id="CP074694">
    <property type="protein sequence ID" value="QVL33534.1"/>
    <property type="molecule type" value="Genomic_DNA"/>
</dbReference>
<dbReference type="RefSeq" id="WP_213498429.1">
    <property type="nucleotide sequence ID" value="NZ_CP074694.1"/>
</dbReference>
<evidence type="ECO:0000256" key="2">
    <source>
        <dbReference type="SAM" id="MobiDB-lite"/>
    </source>
</evidence>
<dbReference type="InterPro" id="IPR036939">
    <property type="entry name" value="Cu2_ascorb_mOase_N_sf"/>
</dbReference>
<reference evidence="4" key="1">
    <citation type="submission" date="2021-05" db="EMBL/GenBank/DDBJ databases">
        <title>Complete genome sequence of the cellulolytic planctomycete Telmatocola sphagniphila SP2T and characterization of the first cellulase from planctomycetes.</title>
        <authorList>
            <person name="Rakitin A.L."/>
            <person name="Beletsky A.V."/>
            <person name="Naumoff D.G."/>
            <person name="Kulichevskaya I.S."/>
            <person name="Mardanov A.V."/>
            <person name="Ravin N.V."/>
            <person name="Dedysh S.N."/>
        </authorList>
    </citation>
    <scope>NUCLEOTIDE SEQUENCE</scope>
    <source>
        <strain evidence="4">SP2T</strain>
    </source>
</reference>